<organism evidence="3 4">
    <name type="scientific">Mesosutterella porci</name>
    <dbReference type="NCBI Taxonomy" id="2915351"/>
    <lineage>
        <taxon>Bacteria</taxon>
        <taxon>Pseudomonadati</taxon>
        <taxon>Pseudomonadota</taxon>
        <taxon>Betaproteobacteria</taxon>
        <taxon>Burkholderiales</taxon>
        <taxon>Sutterellaceae</taxon>
        <taxon>Mesosutterella</taxon>
    </lineage>
</organism>
<dbReference type="PROSITE" id="PS51257">
    <property type="entry name" value="PROKAR_LIPOPROTEIN"/>
    <property type="match status" value="1"/>
</dbReference>
<name>A0ABS9MNZ8_9BURK</name>
<keyword evidence="4" id="KW-1185">Reference proteome</keyword>
<evidence type="ECO:0000256" key="2">
    <source>
        <dbReference type="SAM" id="SignalP"/>
    </source>
</evidence>
<feature type="signal peptide" evidence="2">
    <location>
        <begin position="1"/>
        <end position="18"/>
    </location>
</feature>
<comment type="caution">
    <text evidence="3">The sequence shown here is derived from an EMBL/GenBank/DDBJ whole genome shotgun (WGS) entry which is preliminary data.</text>
</comment>
<keyword evidence="2" id="KW-0732">Signal</keyword>
<gene>
    <name evidence="3" type="ORF">MAF45_02575</name>
</gene>
<evidence type="ECO:0000256" key="1">
    <source>
        <dbReference type="SAM" id="MobiDB-lite"/>
    </source>
</evidence>
<evidence type="ECO:0000313" key="3">
    <source>
        <dbReference type="EMBL" id="MCG5030339.1"/>
    </source>
</evidence>
<reference evidence="3 4" key="1">
    <citation type="submission" date="2022-02" db="EMBL/GenBank/DDBJ databases">
        <title>Mesosutterella porci, a novel member of the family Sutterellaceae from pig feces.</title>
        <authorList>
            <person name="Wylensek D."/>
            <person name="Clavel T."/>
        </authorList>
    </citation>
    <scope>NUCLEOTIDE SEQUENCE [LARGE SCALE GENOMIC DNA]</scope>
    <source>
        <strain evidence="4">oilRF-744-wt-GAM-9</strain>
    </source>
</reference>
<sequence>MKASLTRSFLLAAAFLLAGCSTTAPQKPQEQAAASPRQSAAAAPAERLPQASPSAKPAAPQEQFPADPLIDAPYQTLATCRAAEPLVSGERFGDTRLICRGLHVSATITEFRDAGWRIEELRMIESKTPDGVVALPFSVTLRKLF</sequence>
<proteinExistence type="predicted"/>
<feature type="chain" id="PRO_5045680100" evidence="2">
    <location>
        <begin position="19"/>
        <end position="145"/>
    </location>
</feature>
<dbReference type="RefSeq" id="WP_237977989.1">
    <property type="nucleotide sequence ID" value="NZ_JAKNCT010000002.1"/>
</dbReference>
<evidence type="ECO:0000313" key="4">
    <source>
        <dbReference type="Proteomes" id="UP001297600"/>
    </source>
</evidence>
<protein>
    <submittedName>
        <fullName evidence="3">Uncharacterized protein</fullName>
    </submittedName>
</protein>
<dbReference type="EMBL" id="JAKNCT010000002">
    <property type="protein sequence ID" value="MCG5030339.1"/>
    <property type="molecule type" value="Genomic_DNA"/>
</dbReference>
<accession>A0ABS9MNZ8</accession>
<dbReference type="Proteomes" id="UP001297600">
    <property type="component" value="Unassembled WGS sequence"/>
</dbReference>
<feature type="compositionally biased region" description="Low complexity" evidence="1">
    <location>
        <begin position="28"/>
        <end position="61"/>
    </location>
</feature>
<feature type="region of interest" description="Disordered" evidence="1">
    <location>
        <begin position="25"/>
        <end position="66"/>
    </location>
</feature>